<dbReference type="SUPFAM" id="SSF47986">
    <property type="entry name" value="DEATH domain"/>
    <property type="match status" value="1"/>
</dbReference>
<keyword evidence="2" id="KW-1185">Reference proteome</keyword>
<evidence type="ECO:0000313" key="2">
    <source>
        <dbReference type="Proteomes" id="UP001163046"/>
    </source>
</evidence>
<dbReference type="AlphaFoldDB" id="A0A9W9Y9I1"/>
<gene>
    <name evidence="1" type="ORF">OS493_027079</name>
</gene>
<accession>A0A9W9Y9I1</accession>
<comment type="caution">
    <text evidence="1">The sequence shown here is derived from an EMBL/GenBank/DDBJ whole genome shotgun (WGS) entry which is preliminary data.</text>
</comment>
<organism evidence="1 2">
    <name type="scientific">Desmophyllum pertusum</name>
    <dbReference type="NCBI Taxonomy" id="174260"/>
    <lineage>
        <taxon>Eukaryota</taxon>
        <taxon>Metazoa</taxon>
        <taxon>Cnidaria</taxon>
        <taxon>Anthozoa</taxon>
        <taxon>Hexacorallia</taxon>
        <taxon>Scleractinia</taxon>
        <taxon>Caryophylliina</taxon>
        <taxon>Caryophylliidae</taxon>
        <taxon>Desmophyllum</taxon>
    </lineage>
</organism>
<protein>
    <submittedName>
        <fullName evidence="1">Uncharacterized protein</fullName>
    </submittedName>
</protein>
<proteinExistence type="predicted"/>
<dbReference type="Proteomes" id="UP001163046">
    <property type="component" value="Unassembled WGS sequence"/>
</dbReference>
<sequence length="143" mass="16462">MVGMVLCSFIIIIVFWLRYRILRKLPRKCNSGLDLPIKDLTIDGNNFLAQRLNGKGNYGYFYWQMIAEKLDLFEECRAWEGAENPTKRLLTAYGEKEGSTIRSLIVAVREAELTYFANEIEQRFSITRVQGAHELGHIIGTDV</sequence>
<dbReference type="InterPro" id="IPR011029">
    <property type="entry name" value="DEATH-like_dom_sf"/>
</dbReference>
<evidence type="ECO:0000313" key="1">
    <source>
        <dbReference type="EMBL" id="KAJ7327389.1"/>
    </source>
</evidence>
<dbReference type="EMBL" id="MU827801">
    <property type="protein sequence ID" value="KAJ7327389.1"/>
    <property type="molecule type" value="Genomic_DNA"/>
</dbReference>
<dbReference type="Gene3D" id="1.10.533.10">
    <property type="entry name" value="Death Domain, Fas"/>
    <property type="match status" value="1"/>
</dbReference>
<reference evidence="1" key="1">
    <citation type="submission" date="2023-01" db="EMBL/GenBank/DDBJ databases">
        <title>Genome assembly of the deep-sea coral Lophelia pertusa.</title>
        <authorList>
            <person name="Herrera S."/>
            <person name="Cordes E."/>
        </authorList>
    </citation>
    <scope>NUCLEOTIDE SEQUENCE</scope>
    <source>
        <strain evidence="1">USNM1676648</strain>
        <tissue evidence="1">Polyp</tissue>
    </source>
</reference>
<name>A0A9W9Y9I1_9CNID</name>
<dbReference type="OrthoDB" id="5970057at2759"/>